<dbReference type="Proteomes" id="UP000789901">
    <property type="component" value="Unassembled WGS sequence"/>
</dbReference>
<dbReference type="EMBL" id="CAJVQB010161671">
    <property type="protein sequence ID" value="CAG8856601.1"/>
    <property type="molecule type" value="Genomic_DNA"/>
</dbReference>
<protein>
    <submittedName>
        <fullName evidence="1">6059_t:CDS:1</fullName>
    </submittedName>
</protein>
<feature type="non-terminal residue" evidence="1">
    <location>
        <position position="127"/>
    </location>
</feature>
<gene>
    <name evidence="1" type="ORF">GMARGA_LOCUS45422</name>
</gene>
<sequence length="127" mass="14899">KMVAKRKRIEHDNRVVKRSSVKQTCNVEFCSDEERLNACRFKCRIGTQVDKITFGPVRPDNTTFYNETLSKRLFFQRLFQQKNNWTNIELQNISIYLKVTTYHSKSRTSTILIPAINGNETITPLLN</sequence>
<comment type="caution">
    <text evidence="1">The sequence shown here is derived from an EMBL/GenBank/DDBJ whole genome shotgun (WGS) entry which is preliminary data.</text>
</comment>
<accession>A0ABN7XQL7</accession>
<feature type="non-terminal residue" evidence="1">
    <location>
        <position position="1"/>
    </location>
</feature>
<evidence type="ECO:0000313" key="1">
    <source>
        <dbReference type="EMBL" id="CAG8856601.1"/>
    </source>
</evidence>
<reference evidence="1 2" key="1">
    <citation type="submission" date="2021-06" db="EMBL/GenBank/DDBJ databases">
        <authorList>
            <person name="Kallberg Y."/>
            <person name="Tangrot J."/>
            <person name="Rosling A."/>
        </authorList>
    </citation>
    <scope>NUCLEOTIDE SEQUENCE [LARGE SCALE GENOMIC DNA]</scope>
    <source>
        <strain evidence="1 2">120-4 pot B 10/14</strain>
    </source>
</reference>
<organism evidence="1 2">
    <name type="scientific">Gigaspora margarita</name>
    <dbReference type="NCBI Taxonomy" id="4874"/>
    <lineage>
        <taxon>Eukaryota</taxon>
        <taxon>Fungi</taxon>
        <taxon>Fungi incertae sedis</taxon>
        <taxon>Mucoromycota</taxon>
        <taxon>Glomeromycotina</taxon>
        <taxon>Glomeromycetes</taxon>
        <taxon>Diversisporales</taxon>
        <taxon>Gigasporaceae</taxon>
        <taxon>Gigaspora</taxon>
    </lineage>
</organism>
<keyword evidence="2" id="KW-1185">Reference proteome</keyword>
<proteinExistence type="predicted"/>
<evidence type="ECO:0000313" key="2">
    <source>
        <dbReference type="Proteomes" id="UP000789901"/>
    </source>
</evidence>
<name>A0ABN7XQL7_GIGMA</name>